<feature type="compositionally biased region" description="Low complexity" evidence="15">
    <location>
        <begin position="367"/>
        <end position="383"/>
    </location>
</feature>
<evidence type="ECO:0000256" key="13">
    <source>
        <dbReference type="ARBA" id="ARBA00023288"/>
    </source>
</evidence>
<feature type="domain" description="Cytochrome oxidase subunit II copper A binding" evidence="17">
    <location>
        <begin position="126"/>
        <end position="238"/>
    </location>
</feature>
<keyword evidence="8" id="KW-0249">Electron transport</keyword>
<accession>A0A2T5V7Z5</accession>
<evidence type="ECO:0000259" key="18">
    <source>
        <dbReference type="PROSITE" id="PS50999"/>
    </source>
</evidence>
<dbReference type="PROSITE" id="PS50857">
    <property type="entry name" value="COX2_CUA"/>
    <property type="match status" value="1"/>
</dbReference>
<dbReference type="GO" id="GO:0005886">
    <property type="term" value="C:plasma membrane"/>
    <property type="evidence" value="ECO:0007669"/>
    <property type="project" value="UniProtKB-SubCell"/>
</dbReference>
<comment type="caution">
    <text evidence="19">The sequence shown here is derived from an EMBL/GenBank/DDBJ whole genome shotgun (WGS) entry which is preliminary data.</text>
</comment>
<evidence type="ECO:0000256" key="3">
    <source>
        <dbReference type="ARBA" id="ARBA00022448"/>
    </source>
</evidence>
<keyword evidence="12" id="KW-0564">Palmitate</keyword>
<protein>
    <recommendedName>
        <fullName evidence="14">Ubiquinol oxidase polypeptide II</fullName>
    </recommendedName>
</protein>
<dbReference type="InterPro" id="IPR045187">
    <property type="entry name" value="CcO_II"/>
</dbReference>
<gene>
    <name evidence="19" type="ORF">C8N35_106251</name>
</gene>
<dbReference type="InterPro" id="IPR034227">
    <property type="entry name" value="CuRO_UO_II"/>
</dbReference>
<keyword evidence="11 16" id="KW-0472">Membrane</keyword>
<keyword evidence="7" id="KW-0732">Signal</keyword>
<dbReference type="OrthoDB" id="9783445at2"/>
<dbReference type="Gene3D" id="1.10.287.90">
    <property type="match status" value="1"/>
</dbReference>
<evidence type="ECO:0000256" key="12">
    <source>
        <dbReference type="ARBA" id="ARBA00023139"/>
    </source>
</evidence>
<dbReference type="PANTHER" id="PTHR22888">
    <property type="entry name" value="CYTOCHROME C OXIDASE, SUBUNIT II"/>
    <property type="match status" value="1"/>
</dbReference>
<keyword evidence="13" id="KW-0449">Lipoprotein</keyword>
<dbReference type="SUPFAM" id="SSF81464">
    <property type="entry name" value="Cytochrome c oxidase subunit II-like, transmembrane region"/>
    <property type="match status" value="1"/>
</dbReference>
<evidence type="ECO:0000256" key="8">
    <source>
        <dbReference type="ARBA" id="ARBA00022982"/>
    </source>
</evidence>
<keyword evidence="9 16" id="KW-1133">Transmembrane helix</keyword>
<dbReference type="RefSeq" id="WP_107990807.1">
    <property type="nucleotide sequence ID" value="NZ_QAYG01000006.1"/>
</dbReference>
<evidence type="ECO:0000256" key="6">
    <source>
        <dbReference type="ARBA" id="ARBA00022692"/>
    </source>
</evidence>
<dbReference type="InterPro" id="IPR036257">
    <property type="entry name" value="Cyt_c_oxidase_su2_TM_sf"/>
</dbReference>
<dbReference type="Pfam" id="PF06481">
    <property type="entry name" value="COX_ARM"/>
    <property type="match status" value="1"/>
</dbReference>
<dbReference type="InterPro" id="IPR008972">
    <property type="entry name" value="Cupredoxin"/>
</dbReference>
<evidence type="ECO:0000313" key="20">
    <source>
        <dbReference type="Proteomes" id="UP000244081"/>
    </source>
</evidence>
<dbReference type="GO" id="GO:0005507">
    <property type="term" value="F:copper ion binding"/>
    <property type="evidence" value="ECO:0007669"/>
    <property type="project" value="InterPro"/>
</dbReference>
<name>A0A2T5V7Z5_9HYPH</name>
<comment type="subcellular location">
    <subcellularLocation>
        <location evidence="1">Cell membrane</location>
        <topology evidence="1">Multi-pass membrane protein</topology>
    </subcellularLocation>
</comment>
<evidence type="ECO:0000256" key="7">
    <source>
        <dbReference type="ARBA" id="ARBA00022729"/>
    </source>
</evidence>
<keyword evidence="20" id="KW-1185">Reference proteome</keyword>
<keyword evidence="3" id="KW-0813">Transport</keyword>
<dbReference type="GO" id="GO:0004129">
    <property type="term" value="F:cytochrome-c oxidase activity"/>
    <property type="evidence" value="ECO:0007669"/>
    <property type="project" value="InterPro"/>
</dbReference>
<dbReference type="GO" id="GO:0042773">
    <property type="term" value="P:ATP synthesis coupled electron transport"/>
    <property type="evidence" value="ECO:0007669"/>
    <property type="project" value="TreeGrafter"/>
</dbReference>
<evidence type="ECO:0000256" key="4">
    <source>
        <dbReference type="ARBA" id="ARBA00022475"/>
    </source>
</evidence>
<dbReference type="EMBL" id="QAYG01000006">
    <property type="protein sequence ID" value="PTW59866.1"/>
    <property type="molecule type" value="Genomic_DNA"/>
</dbReference>
<dbReference type="Gene3D" id="2.60.40.420">
    <property type="entry name" value="Cupredoxins - blue copper proteins"/>
    <property type="match status" value="1"/>
</dbReference>
<evidence type="ECO:0000256" key="9">
    <source>
        <dbReference type="ARBA" id="ARBA00022989"/>
    </source>
</evidence>
<dbReference type="InterPro" id="IPR006333">
    <property type="entry name" value="Cyt_o_ubiquinol_oxidase_su2"/>
</dbReference>
<reference evidence="19 20" key="1">
    <citation type="submission" date="2018-04" db="EMBL/GenBank/DDBJ databases">
        <title>Genomic Encyclopedia of Archaeal and Bacterial Type Strains, Phase II (KMG-II): from individual species to whole genera.</title>
        <authorList>
            <person name="Goeker M."/>
        </authorList>
    </citation>
    <scope>NUCLEOTIDE SEQUENCE [LARGE SCALE GENOMIC DNA]</scope>
    <source>
        <strain evidence="19 20">DSM 23382</strain>
    </source>
</reference>
<dbReference type="Proteomes" id="UP000244081">
    <property type="component" value="Unassembled WGS sequence"/>
</dbReference>
<organism evidence="19 20">
    <name type="scientific">Breoghania corrubedonensis</name>
    <dbReference type="NCBI Taxonomy" id="665038"/>
    <lineage>
        <taxon>Bacteria</taxon>
        <taxon>Pseudomonadati</taxon>
        <taxon>Pseudomonadota</taxon>
        <taxon>Alphaproteobacteria</taxon>
        <taxon>Hyphomicrobiales</taxon>
        <taxon>Stappiaceae</taxon>
        <taxon>Breoghania</taxon>
    </lineage>
</organism>
<keyword evidence="10" id="KW-0560">Oxidoreductase</keyword>
<feature type="domain" description="Cytochrome oxidase subunit II transmembrane region profile" evidence="18">
    <location>
        <begin position="15"/>
        <end position="111"/>
    </location>
</feature>
<dbReference type="AlphaFoldDB" id="A0A2T5V7Z5"/>
<dbReference type="NCBIfam" id="TIGR01433">
    <property type="entry name" value="CyoA"/>
    <property type="match status" value="1"/>
</dbReference>
<feature type="region of interest" description="Disordered" evidence="15">
    <location>
        <begin position="344"/>
        <end position="389"/>
    </location>
</feature>
<feature type="compositionally biased region" description="Polar residues" evidence="15">
    <location>
        <begin position="355"/>
        <end position="366"/>
    </location>
</feature>
<dbReference type="CDD" id="cd04212">
    <property type="entry name" value="CuRO_UO_II"/>
    <property type="match status" value="1"/>
</dbReference>
<dbReference type="Pfam" id="PF00116">
    <property type="entry name" value="COX2"/>
    <property type="match status" value="1"/>
</dbReference>
<evidence type="ECO:0000256" key="15">
    <source>
        <dbReference type="SAM" id="MobiDB-lite"/>
    </source>
</evidence>
<evidence type="ECO:0000256" key="14">
    <source>
        <dbReference type="ARBA" id="ARBA00030198"/>
    </source>
</evidence>
<evidence type="ECO:0000259" key="17">
    <source>
        <dbReference type="PROSITE" id="PS50857"/>
    </source>
</evidence>
<evidence type="ECO:0000256" key="5">
    <source>
        <dbReference type="ARBA" id="ARBA00022660"/>
    </source>
</evidence>
<feature type="transmembrane region" description="Helical" evidence="16">
    <location>
        <begin position="37"/>
        <end position="61"/>
    </location>
</feature>
<dbReference type="PANTHER" id="PTHR22888:SF18">
    <property type="entry name" value="CYTOCHROME BO(3) UBIQUINOL OXIDASE SUBUNIT 2"/>
    <property type="match status" value="1"/>
</dbReference>
<keyword evidence="6 16" id="KW-0812">Transmembrane</keyword>
<dbReference type="InterPro" id="IPR011759">
    <property type="entry name" value="Cyt_c_oxidase_su2_TM_dom"/>
</dbReference>
<dbReference type="PROSITE" id="PS51257">
    <property type="entry name" value="PROKAR_LIPOPROTEIN"/>
    <property type="match status" value="1"/>
</dbReference>
<evidence type="ECO:0000313" key="19">
    <source>
        <dbReference type="EMBL" id="PTW59866.1"/>
    </source>
</evidence>
<dbReference type="PROSITE" id="PS50999">
    <property type="entry name" value="COX2_TM"/>
    <property type="match status" value="1"/>
</dbReference>
<evidence type="ECO:0000256" key="2">
    <source>
        <dbReference type="ARBA" id="ARBA00007866"/>
    </source>
</evidence>
<evidence type="ECO:0000256" key="16">
    <source>
        <dbReference type="SAM" id="Phobius"/>
    </source>
</evidence>
<feature type="transmembrane region" description="Helical" evidence="16">
    <location>
        <begin position="81"/>
        <end position="102"/>
    </location>
</feature>
<dbReference type="GO" id="GO:0016682">
    <property type="term" value="F:oxidoreductase activity, acting on diphenols and related substances as donors, oxygen as acceptor"/>
    <property type="evidence" value="ECO:0007669"/>
    <property type="project" value="InterPro"/>
</dbReference>
<dbReference type="InterPro" id="IPR002429">
    <property type="entry name" value="CcO_II-like_C"/>
</dbReference>
<evidence type="ECO:0000256" key="11">
    <source>
        <dbReference type="ARBA" id="ARBA00023136"/>
    </source>
</evidence>
<dbReference type="SUPFAM" id="SSF49503">
    <property type="entry name" value="Cupredoxins"/>
    <property type="match status" value="1"/>
</dbReference>
<comment type="similarity">
    <text evidence="2">Belongs to the cytochrome c oxidase subunit 2 family.</text>
</comment>
<keyword evidence="5" id="KW-0679">Respiratory chain</keyword>
<evidence type="ECO:0000256" key="1">
    <source>
        <dbReference type="ARBA" id="ARBA00004651"/>
    </source>
</evidence>
<proteinExistence type="inferred from homology"/>
<dbReference type="InterPro" id="IPR010514">
    <property type="entry name" value="COX_ARM"/>
</dbReference>
<dbReference type="GO" id="GO:0009486">
    <property type="term" value="F:cytochrome bo3 ubiquinol oxidase activity"/>
    <property type="evidence" value="ECO:0007669"/>
    <property type="project" value="InterPro"/>
</dbReference>
<evidence type="ECO:0000256" key="10">
    <source>
        <dbReference type="ARBA" id="ARBA00023002"/>
    </source>
</evidence>
<keyword evidence="4" id="KW-1003">Cell membrane</keyword>
<sequence>MSRIRALFVLPLLPLLGGCNLVVLNPAGDMAIQQRDLIVVATLLMLIVVLPVMALTVFFAWRYRKGNDADYKPDWDHSLKLELIIWAAPLLIIICLGSITWVTTHMLDPYRPLDRIAEGKPVPENVKPLEVEVVALDWKWLFFYPEYGVATVNELAAPVDRPITFKITASSVMNSFFIPALAGQIYAMPGMETKLHAVINKPGVYDGFSANYSGAGFSGMRFKFHGMSNDDFEQWVAKVRDADQKLDRQAYFALERPSENVPATYYAGYQDDLYQRILNMCVDPAKMCMGEMMAIDGKGGLGLEGIHNVLPKELEYDKHQRRGAIFGPQPSYVASLCTDTDPFGTRGAGAAGKTVQEQQPARHSNVSTPAPTPISAPASSHTAPRPDNI</sequence>